<protein>
    <recommendedName>
        <fullName evidence="4">WD40 repeat protein poxJ</fullName>
    </recommendedName>
    <alternativeName>
        <fullName evidence="5">Oxaleimides biosynthesis cluster protein J</fullName>
    </alternativeName>
</protein>
<evidence type="ECO:0000256" key="5">
    <source>
        <dbReference type="ARBA" id="ARBA00081246"/>
    </source>
</evidence>
<dbReference type="SMART" id="SM00320">
    <property type="entry name" value="WD40"/>
    <property type="match status" value="5"/>
</dbReference>
<dbReference type="Pfam" id="PF00400">
    <property type="entry name" value="WD40"/>
    <property type="match status" value="4"/>
</dbReference>
<comment type="similarity">
    <text evidence="1">Belongs to the WD repeat rae1 family.</text>
</comment>
<evidence type="ECO:0000256" key="2">
    <source>
        <dbReference type="ARBA" id="ARBA00022574"/>
    </source>
</evidence>
<evidence type="ECO:0000256" key="1">
    <source>
        <dbReference type="ARBA" id="ARBA00007830"/>
    </source>
</evidence>
<accession>A0AAD4CKU7</accession>
<sequence length="430" mass="47648">MSLFGSVGASAATASQTNTTGDISKDVALNSPPEDSISDLRFSPASEHLAVASWDKKVRIYEINEQGQSEGKALFEHEAPVLNCCWSPDGTKVVGAGADKAARMLDLGANATTPVQVAAHDAPIRCCHMIPNPAGNSPLLITGSWDKTVKYWDLRQSNPIATLECQERVYTMDVKNKLLVVGTADRYINIINLDNPTQFYKTMQSPLKWQTRVVSCFTDASGFAVGSIEGRCAIQYVEEKDSSSNFSFKCHRETPPNQRDVNNIYSVNAISFHPVHGTFSTAGSDGSFNLWDKDAKHRLKGYPSVGATISSTAFNRTGNIFAYAVSYDWSKGYSANTQQFPNKVMLHPVAPDEVKPRPDFQMLKASDRNMMTTNVGRPALLDPRSYLVFLFYVLCKDAYKRVFFTFVTLLQSKPRQAFRDDQKTFPIARD</sequence>
<dbReference type="Gene3D" id="2.130.10.10">
    <property type="entry name" value="YVTN repeat-like/Quinoprotein amine dehydrogenase"/>
    <property type="match status" value="1"/>
</dbReference>
<dbReference type="FunFam" id="2.130.10.10:FF:000190">
    <property type="entry name" value="Nuclear pore complex subunit"/>
    <property type="match status" value="1"/>
</dbReference>
<keyword evidence="3" id="KW-0677">Repeat</keyword>
<dbReference type="PRINTS" id="PR00320">
    <property type="entry name" value="GPROTEINBRPT"/>
</dbReference>
<proteinExistence type="inferred from homology"/>
<dbReference type="Proteomes" id="UP001194746">
    <property type="component" value="Unassembled WGS sequence"/>
</dbReference>
<feature type="repeat" description="WD" evidence="6">
    <location>
        <begin position="267"/>
        <end position="292"/>
    </location>
</feature>
<reference evidence="7" key="1">
    <citation type="journal article" date="2019" name="Beilstein J. Org. Chem.">
        <title>Nanangenines: drimane sesquiterpenoids as the dominant metabolite cohort of a novel Australian fungus, Aspergillus nanangensis.</title>
        <authorList>
            <person name="Lacey H.J."/>
            <person name="Gilchrist C.L.M."/>
            <person name="Crombie A."/>
            <person name="Kalaitzis J.A."/>
            <person name="Vuong D."/>
            <person name="Rutledge P.J."/>
            <person name="Turner P."/>
            <person name="Pitt J.I."/>
            <person name="Lacey E."/>
            <person name="Chooi Y.H."/>
            <person name="Piggott A.M."/>
        </authorList>
    </citation>
    <scope>NUCLEOTIDE SEQUENCE</scope>
    <source>
        <strain evidence="7">MST-FP2251</strain>
    </source>
</reference>
<feature type="repeat" description="WD" evidence="6">
    <location>
        <begin position="117"/>
        <end position="162"/>
    </location>
</feature>
<evidence type="ECO:0000313" key="7">
    <source>
        <dbReference type="EMBL" id="KAF9887447.1"/>
    </source>
</evidence>
<dbReference type="InterPro" id="IPR036322">
    <property type="entry name" value="WD40_repeat_dom_sf"/>
</dbReference>
<comment type="caution">
    <text evidence="7">The sequence shown here is derived from an EMBL/GenBank/DDBJ whole genome shotgun (WGS) entry which is preliminary data.</text>
</comment>
<dbReference type="InterPro" id="IPR001680">
    <property type="entry name" value="WD40_rpt"/>
</dbReference>
<keyword evidence="8" id="KW-1185">Reference proteome</keyword>
<evidence type="ECO:0000256" key="6">
    <source>
        <dbReference type="PROSITE-ProRule" id="PRU00221"/>
    </source>
</evidence>
<evidence type="ECO:0000313" key="8">
    <source>
        <dbReference type="Proteomes" id="UP001194746"/>
    </source>
</evidence>
<dbReference type="PANTHER" id="PTHR10971">
    <property type="entry name" value="MRNA EXPORT FACTOR AND BUB3"/>
    <property type="match status" value="1"/>
</dbReference>
<dbReference type="PROSITE" id="PS50082">
    <property type="entry name" value="WD_REPEATS_2"/>
    <property type="match status" value="2"/>
</dbReference>
<gene>
    <name evidence="7" type="ORF">FE257_010164</name>
</gene>
<evidence type="ECO:0000256" key="3">
    <source>
        <dbReference type="ARBA" id="ARBA00022737"/>
    </source>
</evidence>
<dbReference type="InterPro" id="IPR015943">
    <property type="entry name" value="WD40/YVTN_repeat-like_dom_sf"/>
</dbReference>
<dbReference type="EMBL" id="VCAU01000061">
    <property type="protein sequence ID" value="KAF9887447.1"/>
    <property type="molecule type" value="Genomic_DNA"/>
</dbReference>
<organism evidence="7 8">
    <name type="scientific">Aspergillus nanangensis</name>
    <dbReference type="NCBI Taxonomy" id="2582783"/>
    <lineage>
        <taxon>Eukaryota</taxon>
        <taxon>Fungi</taxon>
        <taxon>Dikarya</taxon>
        <taxon>Ascomycota</taxon>
        <taxon>Pezizomycotina</taxon>
        <taxon>Eurotiomycetes</taxon>
        <taxon>Eurotiomycetidae</taxon>
        <taxon>Eurotiales</taxon>
        <taxon>Aspergillaceae</taxon>
        <taxon>Aspergillus</taxon>
        <taxon>Aspergillus subgen. Circumdati</taxon>
    </lineage>
</organism>
<name>A0AAD4CKU7_ASPNN</name>
<dbReference type="AlphaFoldDB" id="A0AAD4CKU7"/>
<keyword evidence="2 6" id="KW-0853">WD repeat</keyword>
<dbReference type="InterPro" id="IPR020472">
    <property type="entry name" value="WD40_PAC1"/>
</dbReference>
<reference evidence="7" key="2">
    <citation type="submission" date="2020-02" db="EMBL/GenBank/DDBJ databases">
        <authorList>
            <person name="Gilchrist C.L.M."/>
            <person name="Chooi Y.-H."/>
        </authorList>
    </citation>
    <scope>NUCLEOTIDE SEQUENCE</scope>
    <source>
        <strain evidence="7">MST-FP2251</strain>
    </source>
</reference>
<dbReference type="SUPFAM" id="SSF50978">
    <property type="entry name" value="WD40 repeat-like"/>
    <property type="match status" value="1"/>
</dbReference>
<evidence type="ECO:0000256" key="4">
    <source>
        <dbReference type="ARBA" id="ARBA00074082"/>
    </source>
</evidence>